<evidence type="ECO:0000313" key="2">
    <source>
        <dbReference type="EMBL" id="CZR69999.1"/>
    </source>
</evidence>
<dbReference type="Proteomes" id="UP000184330">
    <property type="component" value="Unassembled WGS sequence"/>
</dbReference>
<dbReference type="PRINTS" id="PR00412">
    <property type="entry name" value="EPOXHYDRLASE"/>
</dbReference>
<protein>
    <recommendedName>
        <fullName evidence="1">AB hydrolase-1 domain-containing protein</fullName>
    </recommendedName>
</protein>
<feature type="domain" description="AB hydrolase-1" evidence="1">
    <location>
        <begin position="26"/>
        <end position="258"/>
    </location>
</feature>
<reference evidence="2 3" key="1">
    <citation type="submission" date="2016-03" db="EMBL/GenBank/DDBJ databases">
        <authorList>
            <person name="Ploux O."/>
        </authorList>
    </citation>
    <scope>NUCLEOTIDE SEQUENCE [LARGE SCALE GENOMIC DNA]</scope>
    <source>
        <strain evidence="2 3">UAMH 11012</strain>
    </source>
</reference>
<name>A0A1L7XYB2_9HELO</name>
<sequence length="274" mass="28595">MPVTQISIDGGTLAVEVEGPSDAPLIICSPGMGDTRDAYGPLAAKLVAAGFRVARLDLRGHGDSTAGFKHYGDEAIADDYLAIIGALGGSPAILAGASLSAGASVIAAGKSPESVAGLVLLGPFLRNGGSALMLYILRIALWWPWGPFVWRSYAATLWPGIGDKAKERAASSTALLQRPGRWSAFHATVVGANHNVVTPFLGKTKAPVLVVIGDKDPDWSEPLKEAEWVASNFTDAEIVTVPGAGHAPMFESPEVVADGLLKFLEKIQFGGKRV</sequence>
<dbReference type="SUPFAM" id="SSF53474">
    <property type="entry name" value="alpha/beta-Hydrolases"/>
    <property type="match status" value="1"/>
</dbReference>
<dbReference type="STRING" id="576137.A0A1L7XYB2"/>
<accession>A0A1L7XYB2</accession>
<dbReference type="EMBL" id="FJOG01000088">
    <property type="protein sequence ID" value="CZR69999.1"/>
    <property type="molecule type" value="Genomic_DNA"/>
</dbReference>
<dbReference type="PANTHER" id="PTHR43194">
    <property type="entry name" value="HYDROLASE ALPHA/BETA FOLD FAMILY"/>
    <property type="match status" value="1"/>
</dbReference>
<dbReference type="AlphaFoldDB" id="A0A1L7XYB2"/>
<dbReference type="InterPro" id="IPR050228">
    <property type="entry name" value="Carboxylesterase_BioH"/>
</dbReference>
<dbReference type="InterPro" id="IPR029058">
    <property type="entry name" value="AB_hydrolase_fold"/>
</dbReference>
<organism evidence="2 3">
    <name type="scientific">Phialocephala subalpina</name>
    <dbReference type="NCBI Taxonomy" id="576137"/>
    <lineage>
        <taxon>Eukaryota</taxon>
        <taxon>Fungi</taxon>
        <taxon>Dikarya</taxon>
        <taxon>Ascomycota</taxon>
        <taxon>Pezizomycotina</taxon>
        <taxon>Leotiomycetes</taxon>
        <taxon>Helotiales</taxon>
        <taxon>Mollisiaceae</taxon>
        <taxon>Phialocephala</taxon>
        <taxon>Phialocephala fortinii species complex</taxon>
    </lineage>
</organism>
<keyword evidence="3" id="KW-1185">Reference proteome</keyword>
<dbReference type="InterPro" id="IPR000073">
    <property type="entry name" value="AB_hydrolase_1"/>
</dbReference>
<dbReference type="PANTHER" id="PTHR43194:SF2">
    <property type="entry name" value="PEROXISOMAL MEMBRANE PROTEIN LPX1"/>
    <property type="match status" value="1"/>
</dbReference>
<dbReference type="Gene3D" id="3.40.50.1820">
    <property type="entry name" value="alpha/beta hydrolase"/>
    <property type="match status" value="1"/>
</dbReference>
<dbReference type="OrthoDB" id="408373at2759"/>
<dbReference type="Pfam" id="PF12697">
    <property type="entry name" value="Abhydrolase_6"/>
    <property type="match status" value="1"/>
</dbReference>
<dbReference type="GO" id="GO:0003824">
    <property type="term" value="F:catalytic activity"/>
    <property type="evidence" value="ECO:0007669"/>
    <property type="project" value="InterPro"/>
</dbReference>
<gene>
    <name evidence="2" type="ORF">PAC_19900</name>
</gene>
<evidence type="ECO:0000313" key="3">
    <source>
        <dbReference type="Proteomes" id="UP000184330"/>
    </source>
</evidence>
<dbReference type="InterPro" id="IPR000639">
    <property type="entry name" value="Epox_hydrolase-like"/>
</dbReference>
<proteinExistence type="predicted"/>
<evidence type="ECO:0000259" key="1">
    <source>
        <dbReference type="Pfam" id="PF12697"/>
    </source>
</evidence>